<dbReference type="Proteomes" id="UP000249402">
    <property type="component" value="Unassembled WGS sequence"/>
</dbReference>
<dbReference type="AlphaFoldDB" id="A0A395GR70"/>
<dbReference type="VEuPathDB" id="FungiDB:BO80DRAFT_504670"/>
<dbReference type="GeneID" id="37229302"/>
<feature type="chain" id="PRO_5017224411" evidence="2">
    <location>
        <begin position="23"/>
        <end position="295"/>
    </location>
</feature>
<feature type="region of interest" description="Disordered" evidence="1">
    <location>
        <begin position="32"/>
        <end position="61"/>
    </location>
</feature>
<evidence type="ECO:0000256" key="1">
    <source>
        <dbReference type="SAM" id="MobiDB-lite"/>
    </source>
</evidence>
<dbReference type="RefSeq" id="XP_025571786.1">
    <property type="nucleotide sequence ID" value="XM_025724437.1"/>
</dbReference>
<keyword evidence="4" id="KW-1185">Reference proteome</keyword>
<protein>
    <submittedName>
        <fullName evidence="3">Uncharacterized protein</fullName>
    </submittedName>
</protein>
<dbReference type="EMBL" id="KZ824462">
    <property type="protein sequence ID" value="RAK97458.1"/>
    <property type="molecule type" value="Genomic_DNA"/>
</dbReference>
<evidence type="ECO:0000256" key="2">
    <source>
        <dbReference type="SAM" id="SignalP"/>
    </source>
</evidence>
<evidence type="ECO:0000313" key="3">
    <source>
        <dbReference type="EMBL" id="RAK97458.1"/>
    </source>
</evidence>
<evidence type="ECO:0000313" key="4">
    <source>
        <dbReference type="Proteomes" id="UP000249402"/>
    </source>
</evidence>
<feature type="region of interest" description="Disordered" evidence="1">
    <location>
        <begin position="199"/>
        <end position="250"/>
    </location>
</feature>
<feature type="compositionally biased region" description="Low complexity" evidence="1">
    <location>
        <begin position="38"/>
        <end position="59"/>
    </location>
</feature>
<gene>
    <name evidence="3" type="ORF">BO80DRAFT_504670</name>
</gene>
<keyword evidence="2" id="KW-0732">Signal</keyword>
<reference evidence="3 4" key="1">
    <citation type="submission" date="2018-02" db="EMBL/GenBank/DDBJ databases">
        <title>The genomes of Aspergillus section Nigri reveals drivers in fungal speciation.</title>
        <authorList>
            <consortium name="DOE Joint Genome Institute"/>
            <person name="Vesth T.C."/>
            <person name="Nybo J."/>
            <person name="Theobald S."/>
            <person name="Brandl J."/>
            <person name="Frisvad J.C."/>
            <person name="Nielsen K.F."/>
            <person name="Lyhne E.K."/>
            <person name="Kogle M.E."/>
            <person name="Kuo A."/>
            <person name="Riley R."/>
            <person name="Clum A."/>
            <person name="Nolan M."/>
            <person name="Lipzen A."/>
            <person name="Salamov A."/>
            <person name="Henrissat B."/>
            <person name="Wiebenga A."/>
            <person name="De vries R.P."/>
            <person name="Grigoriev I.V."/>
            <person name="Mortensen U.H."/>
            <person name="Andersen M.R."/>
            <person name="Baker S.E."/>
        </authorList>
    </citation>
    <scope>NUCLEOTIDE SEQUENCE [LARGE SCALE GENOMIC DNA]</scope>
    <source>
        <strain evidence="3 4">CBS 121593</strain>
    </source>
</reference>
<dbReference type="OrthoDB" id="4503765at2759"/>
<feature type="compositionally biased region" description="Polar residues" evidence="1">
    <location>
        <begin position="225"/>
        <end position="236"/>
    </location>
</feature>
<accession>A0A395GR70</accession>
<sequence>MRHHILPLLLLPLTFSLPLTTATITAQIRPSFHTTCPSTSTTSTTTTTTDTSSSDTSTTLHPRTHHIPIAKPIPLPHHPHPHPPGTIPLHPNTCQSIPIPDTSSPTTTTTHVSFDTQIQGSGTGTGSGTGGVEYCNVTLHEYPGCVDTPFLVSRVDGEEGRGWVGSGCAARGASSGTGAGVGNGNGGVWVLLECEDLPGGAGGKDKDTESESEASKGGIIHGGEESQNGDDTTGKTQEQDDNKVTPLGSIHGGLLNSTALHGANWNATMGKMNMTAPVMRRMLGRRDWRRRFLRY</sequence>
<organism evidence="3 4">
    <name type="scientific">Aspergillus ibericus CBS 121593</name>
    <dbReference type="NCBI Taxonomy" id="1448316"/>
    <lineage>
        <taxon>Eukaryota</taxon>
        <taxon>Fungi</taxon>
        <taxon>Dikarya</taxon>
        <taxon>Ascomycota</taxon>
        <taxon>Pezizomycotina</taxon>
        <taxon>Eurotiomycetes</taxon>
        <taxon>Eurotiomycetidae</taxon>
        <taxon>Eurotiales</taxon>
        <taxon>Aspergillaceae</taxon>
        <taxon>Aspergillus</taxon>
        <taxon>Aspergillus subgen. Circumdati</taxon>
    </lineage>
</organism>
<proteinExistence type="predicted"/>
<feature type="signal peptide" evidence="2">
    <location>
        <begin position="1"/>
        <end position="22"/>
    </location>
</feature>
<name>A0A395GR70_9EURO</name>